<organism evidence="5 6">
    <name type="scientific">Aeromonas salmonicida</name>
    <dbReference type="NCBI Taxonomy" id="645"/>
    <lineage>
        <taxon>Bacteria</taxon>
        <taxon>Pseudomonadati</taxon>
        <taxon>Pseudomonadota</taxon>
        <taxon>Gammaproteobacteria</taxon>
        <taxon>Aeromonadales</taxon>
        <taxon>Aeromonadaceae</taxon>
        <taxon>Aeromonas</taxon>
    </lineage>
</organism>
<gene>
    <name evidence="5" type="ORF">DEU50_108144</name>
</gene>
<dbReference type="Gene3D" id="3.10.560.10">
    <property type="entry name" value="Outer membrane lipoprotein wza domain like"/>
    <property type="match status" value="2"/>
</dbReference>
<proteinExistence type="predicted"/>
<dbReference type="Proteomes" id="UP000249422">
    <property type="component" value="Unassembled WGS sequence"/>
</dbReference>
<feature type="signal peptide" evidence="2">
    <location>
        <begin position="1"/>
        <end position="31"/>
    </location>
</feature>
<keyword evidence="1 2" id="KW-0732">Signal</keyword>
<dbReference type="InterPro" id="IPR049712">
    <property type="entry name" value="Poly_export"/>
</dbReference>
<name>A0AAX1PJG6_AERSA</name>
<comment type="caution">
    <text evidence="5">The sequence shown here is derived from an EMBL/GenBank/DDBJ whole genome shotgun (WGS) entry which is preliminary data.</text>
</comment>
<dbReference type="Gene3D" id="3.30.1950.10">
    <property type="entry name" value="wza like domain"/>
    <property type="match status" value="1"/>
</dbReference>
<dbReference type="RefSeq" id="WP_111588661.1">
    <property type="nucleotide sequence ID" value="NZ_CAWNWF010000008.1"/>
</dbReference>
<reference evidence="5 6" key="1">
    <citation type="submission" date="2018-06" db="EMBL/GenBank/DDBJ databases">
        <title>Freshwater and sediment microbial communities from various areas in North America, analyzing microbe dynamics in response to fracking.</title>
        <authorList>
            <person name="Lamendella R."/>
        </authorList>
    </citation>
    <scope>NUCLEOTIDE SEQUENCE [LARGE SCALE GENOMIC DNA]</scope>
    <source>
        <strain evidence="5 6">17</strain>
    </source>
</reference>
<accession>A0AAX1PJG6</accession>
<dbReference type="PANTHER" id="PTHR33619">
    <property type="entry name" value="POLYSACCHARIDE EXPORT PROTEIN GFCE-RELATED"/>
    <property type="match status" value="1"/>
</dbReference>
<evidence type="ECO:0000313" key="6">
    <source>
        <dbReference type="Proteomes" id="UP000249422"/>
    </source>
</evidence>
<evidence type="ECO:0000259" key="3">
    <source>
        <dbReference type="Pfam" id="PF02563"/>
    </source>
</evidence>
<evidence type="ECO:0000256" key="1">
    <source>
        <dbReference type="ARBA" id="ARBA00022729"/>
    </source>
</evidence>
<dbReference type="Pfam" id="PF02563">
    <property type="entry name" value="Poly_export"/>
    <property type="match status" value="1"/>
</dbReference>
<dbReference type="PANTHER" id="PTHR33619:SF3">
    <property type="entry name" value="POLYSACCHARIDE EXPORT PROTEIN GFCE-RELATED"/>
    <property type="match status" value="1"/>
</dbReference>
<dbReference type="InterPro" id="IPR003715">
    <property type="entry name" value="Poly_export_N"/>
</dbReference>
<protein>
    <submittedName>
        <fullName evidence="5">Protein involved in polysaccharide export with SLBB domain</fullName>
    </submittedName>
</protein>
<evidence type="ECO:0000259" key="4">
    <source>
        <dbReference type="Pfam" id="PF10531"/>
    </source>
</evidence>
<sequence>MSLNTFFTRSLNIKPSLLALSLGLLLQPAYALEISQEGAPVRKVITDTQTRDPVFGNWLFRGEFARESFNGFNPDYRIAIGDRLQVQLWGGVEFDQPLTVDHQGNIFLPKVGPIKVAGVRNEQLNDTLLGAVTTVYQKNVSVYATLDVSQPVKIFVTGFVKQPGLFAGQSGDSILYFLDKAGGIASERGSYLDVALKRNGKTLRHYNLYQFLVNGTLLPTQLRDGDIIVVAPLRYQTTVRGKVANANKFELSKPHVTLAELMQMARPDPDATHIRVSRNQGEDIHMDYYPINDAQLAKNMISSGDTVEVIADKRYASIAVRVEGEHDSAQEYVLKYGARLGDILNGLKLTQDADLSAIQLYRDSVKVRQKEMLNSSLKALEASILTARSSSEGEAKLRNSEAQLLMQWVERAKDIQPNGQVVLANGTNMEDVRLEPGDIIRIPRQTNLIMVHGDVMFPNAILMDSKRTVADYIDLAGGFTQKASNSRILLLHRDGTFSQIEKGDLDNKEITIKPGDEIFVLPQVDTKSLQITKDITEVLYQIAISARALVLL</sequence>
<feature type="domain" description="Soluble ligand binding" evidence="4">
    <location>
        <begin position="449"/>
        <end position="496"/>
    </location>
</feature>
<feature type="chain" id="PRO_5043948464" evidence="2">
    <location>
        <begin position="32"/>
        <end position="552"/>
    </location>
</feature>
<dbReference type="AlphaFoldDB" id="A0AAX1PJG6"/>
<dbReference type="Pfam" id="PF10531">
    <property type="entry name" value="SLBB"/>
    <property type="match status" value="1"/>
</dbReference>
<feature type="domain" description="Polysaccharide export protein N-terminal" evidence="3">
    <location>
        <begin position="73"/>
        <end position="145"/>
    </location>
</feature>
<dbReference type="InterPro" id="IPR019554">
    <property type="entry name" value="Soluble_ligand-bd"/>
</dbReference>
<dbReference type="GO" id="GO:0015159">
    <property type="term" value="F:polysaccharide transmembrane transporter activity"/>
    <property type="evidence" value="ECO:0007669"/>
    <property type="project" value="InterPro"/>
</dbReference>
<evidence type="ECO:0000256" key="2">
    <source>
        <dbReference type="SAM" id="SignalP"/>
    </source>
</evidence>
<dbReference type="EMBL" id="QLLM01000008">
    <property type="protein sequence ID" value="RAJ04762.1"/>
    <property type="molecule type" value="Genomic_DNA"/>
</dbReference>
<evidence type="ECO:0000313" key="5">
    <source>
        <dbReference type="EMBL" id="RAJ04762.1"/>
    </source>
</evidence>